<dbReference type="PROSITE" id="PS51257">
    <property type="entry name" value="PROKAR_LIPOPROTEIN"/>
    <property type="match status" value="1"/>
</dbReference>
<sequence>MKKTLFSIALAIATTACYAQTPKVKTDTVITDLSYTTVDKTTQSLKPTTGAIVTELNFNPFKGNLSLNNSLNQIKVRYFISPDIALRLGFHASQKDSTANVNNPYGPQGIFVKNERKSTLIGLNFGVEKHFKGTRRLSPYIAADISVSSKSANQEIKDNGVSTSIKNGWLETIYLPNNQSYYTQLQENAYTRYGINLITGFDFYIAKDFFFGYEFNFNLSKTEYKNIRTTVTGQNTGTGQPTTNFNDTGKKSASTFGPTLINGVRIGYSF</sequence>
<protein>
    <recommendedName>
        <fullName evidence="4">Outer membrane protein with beta-barrel domain</fullName>
    </recommendedName>
</protein>
<dbReference type="RefSeq" id="WP_172663787.1">
    <property type="nucleotide sequence ID" value="NZ_JABMKW010000020.1"/>
</dbReference>
<keyword evidence="3" id="KW-1185">Reference proteome</keyword>
<comment type="caution">
    <text evidence="2">The sequence shown here is derived from an EMBL/GenBank/DDBJ whole genome shotgun (WGS) entry which is preliminary data.</text>
</comment>
<dbReference type="Proteomes" id="UP001378956">
    <property type="component" value="Unassembled WGS sequence"/>
</dbReference>
<evidence type="ECO:0000313" key="2">
    <source>
        <dbReference type="EMBL" id="MEJ2901322.1"/>
    </source>
</evidence>
<name>A0ABU8NIG7_9SPHI</name>
<proteinExistence type="predicted"/>
<evidence type="ECO:0008006" key="4">
    <source>
        <dbReference type="Google" id="ProtNLM"/>
    </source>
</evidence>
<keyword evidence="1" id="KW-0732">Signal</keyword>
<feature type="chain" id="PRO_5046669859" description="Outer membrane protein with beta-barrel domain" evidence="1">
    <location>
        <begin position="20"/>
        <end position="270"/>
    </location>
</feature>
<feature type="signal peptide" evidence="1">
    <location>
        <begin position="1"/>
        <end position="19"/>
    </location>
</feature>
<dbReference type="EMBL" id="JBBEUB010000001">
    <property type="protein sequence ID" value="MEJ2901322.1"/>
    <property type="molecule type" value="Genomic_DNA"/>
</dbReference>
<evidence type="ECO:0000256" key="1">
    <source>
        <dbReference type="SAM" id="SignalP"/>
    </source>
</evidence>
<organism evidence="2 3">
    <name type="scientific">Pedobacter panaciterrae</name>
    <dbReference type="NCBI Taxonomy" id="363849"/>
    <lineage>
        <taxon>Bacteria</taxon>
        <taxon>Pseudomonadati</taxon>
        <taxon>Bacteroidota</taxon>
        <taxon>Sphingobacteriia</taxon>
        <taxon>Sphingobacteriales</taxon>
        <taxon>Sphingobacteriaceae</taxon>
        <taxon>Pedobacter</taxon>
    </lineage>
</organism>
<accession>A0ABU8NIG7</accession>
<evidence type="ECO:0000313" key="3">
    <source>
        <dbReference type="Proteomes" id="UP001378956"/>
    </source>
</evidence>
<gene>
    <name evidence="2" type="ORF">WAE58_02725</name>
</gene>
<reference evidence="2 3" key="1">
    <citation type="submission" date="2024-03" db="EMBL/GenBank/DDBJ databases">
        <title>Sequence of Lycoming College Course Isolates.</title>
        <authorList>
            <person name="Plotts O."/>
            <person name="Newman J."/>
        </authorList>
    </citation>
    <scope>NUCLEOTIDE SEQUENCE [LARGE SCALE GENOMIC DNA]</scope>
    <source>
        <strain evidence="2 3">CJB-3</strain>
    </source>
</reference>